<comment type="caution">
    <text evidence="2">The sequence shown here is derived from an EMBL/GenBank/DDBJ whole genome shotgun (WGS) entry which is preliminary data.</text>
</comment>
<proteinExistence type="predicted"/>
<dbReference type="AlphaFoldDB" id="A0AA38SIH8"/>
<dbReference type="EMBL" id="JARYMX010000007">
    <property type="protein sequence ID" value="KAJ9542529.1"/>
    <property type="molecule type" value="Genomic_DNA"/>
</dbReference>
<feature type="compositionally biased region" description="Basic and acidic residues" evidence="1">
    <location>
        <begin position="157"/>
        <end position="178"/>
    </location>
</feature>
<dbReference type="Proteomes" id="UP001172457">
    <property type="component" value="Chromosome 7"/>
</dbReference>
<evidence type="ECO:0000313" key="3">
    <source>
        <dbReference type="Proteomes" id="UP001172457"/>
    </source>
</evidence>
<keyword evidence="3" id="KW-1185">Reference proteome</keyword>
<organism evidence="2 3">
    <name type="scientific">Centaurea solstitialis</name>
    <name type="common">yellow star-thistle</name>
    <dbReference type="NCBI Taxonomy" id="347529"/>
    <lineage>
        <taxon>Eukaryota</taxon>
        <taxon>Viridiplantae</taxon>
        <taxon>Streptophyta</taxon>
        <taxon>Embryophyta</taxon>
        <taxon>Tracheophyta</taxon>
        <taxon>Spermatophyta</taxon>
        <taxon>Magnoliopsida</taxon>
        <taxon>eudicotyledons</taxon>
        <taxon>Gunneridae</taxon>
        <taxon>Pentapetalae</taxon>
        <taxon>asterids</taxon>
        <taxon>campanulids</taxon>
        <taxon>Asterales</taxon>
        <taxon>Asteraceae</taxon>
        <taxon>Carduoideae</taxon>
        <taxon>Cardueae</taxon>
        <taxon>Centaureinae</taxon>
        <taxon>Centaurea</taxon>
    </lineage>
</organism>
<evidence type="ECO:0000256" key="1">
    <source>
        <dbReference type="SAM" id="MobiDB-lite"/>
    </source>
</evidence>
<protein>
    <submittedName>
        <fullName evidence="2">Uncharacterized protein</fullName>
    </submittedName>
</protein>
<name>A0AA38SIH8_9ASTR</name>
<feature type="region of interest" description="Disordered" evidence="1">
    <location>
        <begin position="31"/>
        <end position="87"/>
    </location>
</feature>
<gene>
    <name evidence="2" type="ORF">OSB04_029035</name>
</gene>
<reference evidence="2" key="1">
    <citation type="submission" date="2023-03" db="EMBL/GenBank/DDBJ databases">
        <title>Chromosome-scale reference genome and RAD-based genetic map of yellow starthistle (Centaurea solstitialis) reveal putative structural variation and QTLs associated with invader traits.</title>
        <authorList>
            <person name="Reatini B."/>
            <person name="Cang F.A."/>
            <person name="Jiang Q."/>
            <person name="Mckibben M.T.W."/>
            <person name="Barker M.S."/>
            <person name="Rieseberg L.H."/>
            <person name="Dlugosch K.M."/>
        </authorList>
    </citation>
    <scope>NUCLEOTIDE SEQUENCE</scope>
    <source>
        <strain evidence="2">CAN-66</strain>
        <tissue evidence="2">Leaf</tissue>
    </source>
</reference>
<accession>A0AA38SIH8</accession>
<feature type="region of interest" description="Disordered" evidence="1">
    <location>
        <begin position="154"/>
        <end position="178"/>
    </location>
</feature>
<evidence type="ECO:0000313" key="2">
    <source>
        <dbReference type="EMBL" id="KAJ9542529.1"/>
    </source>
</evidence>
<sequence>MEPESEPAFPRMKEPEPEPVTPVLHIWEPEPVAPVPKPGTRLTGSGGYPAVSGSTKMRTGTGTGPDRFRILGTGTTHTVSGSGTGGSIAIPVLKAGEDEVMQVRKGKQEGQSLPKEKPKLGVKIDREMDDTLKVEHEQFMEDLLKALQCQDNEYENDPFKVDEEQEEEKFPIHDADTH</sequence>
<feature type="compositionally biased region" description="Low complexity" evidence="1">
    <location>
        <begin position="72"/>
        <end position="81"/>
    </location>
</feature>